<proteinExistence type="predicted"/>
<accession>A0A315XNI1</accession>
<dbReference type="EMBL" id="MZGS01000016">
    <property type="protein sequence ID" value="PWB87885.1"/>
    <property type="molecule type" value="Genomic_DNA"/>
</dbReference>
<protein>
    <submittedName>
        <fullName evidence="1">Uncharacterized protein</fullName>
    </submittedName>
</protein>
<gene>
    <name evidence="1" type="ORF">MBBTH_04720</name>
</gene>
<evidence type="ECO:0000313" key="2">
    <source>
        <dbReference type="Proteomes" id="UP000251717"/>
    </source>
</evidence>
<reference evidence="1 2" key="1">
    <citation type="submission" date="2017-03" db="EMBL/GenBank/DDBJ databases">
        <title>Genome sequence of Methanobrevibacter thaueri.</title>
        <authorList>
            <person name="Poehlein A."/>
            <person name="Seedorf H."/>
            <person name="Daniel R."/>
        </authorList>
    </citation>
    <scope>NUCLEOTIDE SEQUENCE [LARGE SCALE GENOMIC DNA]</scope>
    <source>
        <strain evidence="1 2">DSM 11995</strain>
    </source>
</reference>
<dbReference type="Proteomes" id="UP000251717">
    <property type="component" value="Unassembled WGS sequence"/>
</dbReference>
<keyword evidence="2" id="KW-1185">Reference proteome</keyword>
<comment type="caution">
    <text evidence="1">The sequence shown here is derived from an EMBL/GenBank/DDBJ whole genome shotgun (WGS) entry which is preliminary data.</text>
</comment>
<sequence length="198" mass="23290">MERIEGKLLDLESRSKSLDYTKSKYMLIGDNLLDSISRHDENMDPELQESMMFEINELINLKDDLILDLIEFANHVAKLNVELEKNTSDDHLDNKNYYVLPLQNRTQLINKLNSEYILSAKRYLYYKCYLDNPKEIPLHDEAIKTIKSNYEQSKKSLVKELKCYIRYIESIDADLAEFNKDNETSKHIKPNKGGRYDG</sequence>
<dbReference type="AlphaFoldDB" id="A0A315XNI1"/>
<name>A0A315XNI1_9EURY</name>
<dbReference type="RefSeq" id="WP_116591451.1">
    <property type="nucleotide sequence ID" value="NZ_MZGS01000016.1"/>
</dbReference>
<evidence type="ECO:0000313" key="1">
    <source>
        <dbReference type="EMBL" id="PWB87885.1"/>
    </source>
</evidence>
<organism evidence="1 2">
    <name type="scientific">Methanobrevibacter thaueri</name>
    <dbReference type="NCBI Taxonomy" id="190975"/>
    <lineage>
        <taxon>Archaea</taxon>
        <taxon>Methanobacteriati</taxon>
        <taxon>Methanobacteriota</taxon>
        <taxon>Methanomada group</taxon>
        <taxon>Methanobacteria</taxon>
        <taxon>Methanobacteriales</taxon>
        <taxon>Methanobacteriaceae</taxon>
        <taxon>Methanobrevibacter</taxon>
    </lineage>
</organism>